<comment type="similarity">
    <text evidence="1">Belongs to the sigma-70 factor family. ECF subfamily.</text>
</comment>
<dbReference type="PANTHER" id="PTHR43133">
    <property type="entry name" value="RNA POLYMERASE ECF-TYPE SIGMA FACTO"/>
    <property type="match status" value="1"/>
</dbReference>
<dbReference type="InterPro" id="IPR039425">
    <property type="entry name" value="RNA_pol_sigma-70-like"/>
</dbReference>
<dbReference type="GO" id="GO:0016987">
    <property type="term" value="F:sigma factor activity"/>
    <property type="evidence" value="ECO:0007669"/>
    <property type="project" value="UniProtKB-KW"/>
</dbReference>
<dbReference type="AlphaFoldDB" id="A0A2P6M8R5"/>
<keyword evidence="4" id="KW-0804">Transcription</keyword>
<dbReference type="CDD" id="cd06171">
    <property type="entry name" value="Sigma70_r4"/>
    <property type="match status" value="1"/>
</dbReference>
<dbReference type="Gene3D" id="1.10.1740.10">
    <property type="match status" value="1"/>
</dbReference>
<dbReference type="Proteomes" id="UP000241736">
    <property type="component" value="Unassembled WGS sequence"/>
</dbReference>
<dbReference type="SUPFAM" id="SSF88946">
    <property type="entry name" value="Sigma2 domain of RNA polymerase sigma factors"/>
    <property type="match status" value="1"/>
</dbReference>
<comment type="caution">
    <text evidence="6">The sequence shown here is derived from an EMBL/GenBank/DDBJ whole genome shotgun (WGS) entry which is preliminary data.</text>
</comment>
<evidence type="ECO:0000256" key="3">
    <source>
        <dbReference type="ARBA" id="ARBA00023082"/>
    </source>
</evidence>
<evidence type="ECO:0000313" key="6">
    <source>
        <dbReference type="EMBL" id="PRH82389.1"/>
    </source>
</evidence>
<keyword evidence="2" id="KW-0805">Transcription regulation</keyword>
<dbReference type="GO" id="GO:0006352">
    <property type="term" value="P:DNA-templated transcription initiation"/>
    <property type="evidence" value="ECO:0007669"/>
    <property type="project" value="InterPro"/>
</dbReference>
<dbReference type="InterPro" id="IPR014284">
    <property type="entry name" value="RNA_pol_sigma-70_dom"/>
</dbReference>
<organism evidence="6 7">
    <name type="scientific">Arenimonas caeni</name>
    <dbReference type="NCBI Taxonomy" id="2058085"/>
    <lineage>
        <taxon>Bacteria</taxon>
        <taxon>Pseudomonadati</taxon>
        <taxon>Pseudomonadota</taxon>
        <taxon>Gammaproteobacteria</taxon>
        <taxon>Lysobacterales</taxon>
        <taxon>Lysobacteraceae</taxon>
        <taxon>Arenimonas</taxon>
    </lineage>
</organism>
<sequence length="186" mass="20160">MSEITELLQRAGDGDAQALDAVFQALYPELRRLAQARLAGAGGQLSPTVLVHEVYLRLVGNEGLSINDRGHFFACAAKAMRHIAIDELRRDLAAKRGGGQGAVTLDENLSELAMAGNSDLLAVSQALDVLGELNPRQKQVVELRFFAGLEFQEIADLLGCSLRTTKREWERARAFLYAQLADAPGG</sequence>
<reference evidence="6 7" key="1">
    <citation type="submission" date="2018-03" db="EMBL/GenBank/DDBJ databases">
        <title>Arenimonas caeni sp. nov., isolated from activated sludge.</title>
        <authorList>
            <person name="Liu H."/>
        </authorList>
    </citation>
    <scope>NUCLEOTIDE SEQUENCE [LARGE SCALE GENOMIC DNA]</scope>
    <source>
        <strain evidence="7">z29</strain>
    </source>
</reference>
<proteinExistence type="inferred from homology"/>
<accession>A0A2P6M8R5</accession>
<evidence type="ECO:0000313" key="7">
    <source>
        <dbReference type="Proteomes" id="UP000241736"/>
    </source>
</evidence>
<evidence type="ECO:0000259" key="5">
    <source>
        <dbReference type="Pfam" id="PF07638"/>
    </source>
</evidence>
<dbReference type="EMBL" id="PVLF01000010">
    <property type="protein sequence ID" value="PRH82389.1"/>
    <property type="molecule type" value="Genomic_DNA"/>
</dbReference>
<dbReference type="InterPro" id="IPR036388">
    <property type="entry name" value="WH-like_DNA-bd_sf"/>
</dbReference>
<evidence type="ECO:0000256" key="2">
    <source>
        <dbReference type="ARBA" id="ARBA00023015"/>
    </source>
</evidence>
<name>A0A2P6M8R5_9GAMM</name>
<evidence type="ECO:0000256" key="1">
    <source>
        <dbReference type="ARBA" id="ARBA00010641"/>
    </source>
</evidence>
<feature type="domain" description="RNA polymerase sigma-70 ECF-like HTH" evidence="5">
    <location>
        <begin position="1"/>
        <end position="181"/>
    </location>
</feature>
<gene>
    <name evidence="6" type="ORF">C6N40_07680</name>
</gene>
<dbReference type="NCBIfam" id="TIGR02999">
    <property type="entry name" value="Sig-70_X6"/>
    <property type="match status" value="1"/>
</dbReference>
<keyword evidence="7" id="KW-1185">Reference proteome</keyword>
<dbReference type="InterPro" id="IPR011517">
    <property type="entry name" value="RNA_pol_sigma70_ECF-like"/>
</dbReference>
<dbReference type="Pfam" id="PF07638">
    <property type="entry name" value="Sigma70_ECF"/>
    <property type="match status" value="1"/>
</dbReference>
<protein>
    <submittedName>
        <fullName evidence="6">RNA polymerase subunit sigma</fullName>
    </submittedName>
</protein>
<dbReference type="SUPFAM" id="SSF88659">
    <property type="entry name" value="Sigma3 and sigma4 domains of RNA polymerase sigma factors"/>
    <property type="match status" value="1"/>
</dbReference>
<keyword evidence="3" id="KW-0731">Sigma factor</keyword>
<dbReference type="Gene3D" id="1.10.10.10">
    <property type="entry name" value="Winged helix-like DNA-binding domain superfamily/Winged helix DNA-binding domain"/>
    <property type="match status" value="1"/>
</dbReference>
<dbReference type="PANTHER" id="PTHR43133:SF39">
    <property type="entry name" value="SIMILAR TO RNA POLYMERASE SIGMA-E FACTOR"/>
    <property type="match status" value="1"/>
</dbReference>
<dbReference type="InterPro" id="IPR013324">
    <property type="entry name" value="RNA_pol_sigma_r3/r4-like"/>
</dbReference>
<evidence type="ECO:0000256" key="4">
    <source>
        <dbReference type="ARBA" id="ARBA00023163"/>
    </source>
</evidence>
<dbReference type="InterPro" id="IPR053812">
    <property type="entry name" value="HTH_Sigma70_ECF-like"/>
</dbReference>
<dbReference type="OrthoDB" id="128473at2"/>
<dbReference type="NCBIfam" id="TIGR02937">
    <property type="entry name" value="sigma70-ECF"/>
    <property type="match status" value="1"/>
</dbReference>
<dbReference type="InterPro" id="IPR013325">
    <property type="entry name" value="RNA_pol_sigma_r2"/>
</dbReference>
<dbReference type="RefSeq" id="WP_106990432.1">
    <property type="nucleotide sequence ID" value="NZ_JAVEVW010000031.1"/>
</dbReference>